<dbReference type="EMBL" id="JARAOO010000009">
    <property type="protein sequence ID" value="KAJ7954892.1"/>
    <property type="molecule type" value="Genomic_DNA"/>
</dbReference>
<dbReference type="HAMAP" id="MF_00060">
    <property type="entry name" value="SurE"/>
    <property type="match status" value="1"/>
</dbReference>
<dbReference type="InterPro" id="IPR036523">
    <property type="entry name" value="SurE-like_sf"/>
</dbReference>
<keyword evidence="6" id="KW-1185">Reference proteome</keyword>
<sequence>MEDGSKPTILVTNDDGIDAPGLQALVRVLVSTSRYNVQVCAPDSEKSAVSHCITWQHPISAKEVDIYGAIAFAVSGTPADCASLGVSKALFPTIADLVVSGINMGSNCGIHVVYSGTVAGAREAFLNDIPSIAVSYDWVEGKSNIHNFTLAAEACKPIINAILLETKNRTYPQKCFLNVDLPTNVANHKGYKLTTQGTSTYRIGWKQVTSGTHGGKMLSTMTMETDNEAPTETDILSVSPEHLMFKRETRGRQIDGNDGTDRHSLKEGYITVTPLGVLSRAGLDCHAYFKDWLPSVTENCSSPAL</sequence>
<protein>
    <submittedName>
        <fullName evidence="5">5'-nucleotidase surE</fullName>
    </submittedName>
</protein>
<dbReference type="FunFam" id="3.40.1210.10:FF:000003">
    <property type="entry name" value="Survival protein SurE-like phosphatase/nucleotidase"/>
    <property type="match status" value="1"/>
</dbReference>
<evidence type="ECO:0000256" key="1">
    <source>
        <dbReference type="ARBA" id="ARBA00011062"/>
    </source>
</evidence>
<dbReference type="KEGG" id="qsa:O6P43_021574"/>
<dbReference type="AlphaFoldDB" id="A0AAD7LBA9"/>
<comment type="caution">
    <text evidence="5">The sequence shown here is derived from an EMBL/GenBank/DDBJ whole genome shotgun (WGS) entry which is preliminary data.</text>
</comment>
<dbReference type="GO" id="GO:0005829">
    <property type="term" value="C:cytosol"/>
    <property type="evidence" value="ECO:0007669"/>
    <property type="project" value="TreeGrafter"/>
</dbReference>
<accession>A0AAD7LBA9</accession>
<dbReference type="InterPro" id="IPR030048">
    <property type="entry name" value="SurE"/>
</dbReference>
<dbReference type="SUPFAM" id="SSF64167">
    <property type="entry name" value="SurE-like"/>
    <property type="match status" value="1"/>
</dbReference>
<evidence type="ECO:0000256" key="2">
    <source>
        <dbReference type="ARBA" id="ARBA00022723"/>
    </source>
</evidence>
<dbReference type="Pfam" id="PF01975">
    <property type="entry name" value="SurE"/>
    <property type="match status" value="1"/>
</dbReference>
<evidence type="ECO:0000256" key="3">
    <source>
        <dbReference type="ARBA" id="ARBA00022801"/>
    </source>
</evidence>
<dbReference type="Gene3D" id="3.40.1210.10">
    <property type="entry name" value="Survival protein SurE-like phosphatase/nucleotidase"/>
    <property type="match status" value="1"/>
</dbReference>
<dbReference type="GO" id="GO:0008252">
    <property type="term" value="F:nucleotidase activity"/>
    <property type="evidence" value="ECO:0007669"/>
    <property type="project" value="InterPro"/>
</dbReference>
<evidence type="ECO:0000259" key="4">
    <source>
        <dbReference type="Pfam" id="PF01975"/>
    </source>
</evidence>
<dbReference type="GO" id="GO:0046872">
    <property type="term" value="F:metal ion binding"/>
    <property type="evidence" value="ECO:0007669"/>
    <property type="project" value="UniProtKB-KW"/>
</dbReference>
<evidence type="ECO:0000313" key="6">
    <source>
        <dbReference type="Proteomes" id="UP001163823"/>
    </source>
</evidence>
<dbReference type="NCBIfam" id="TIGR00087">
    <property type="entry name" value="surE"/>
    <property type="match status" value="1"/>
</dbReference>
<gene>
    <name evidence="5" type="ORF">O6P43_021574</name>
</gene>
<keyword evidence="2" id="KW-0479">Metal-binding</keyword>
<reference evidence="5" key="1">
    <citation type="journal article" date="2023" name="Science">
        <title>Elucidation of the pathway for biosynthesis of saponin adjuvants from the soapbark tree.</title>
        <authorList>
            <person name="Reed J."/>
            <person name="Orme A."/>
            <person name="El-Demerdash A."/>
            <person name="Owen C."/>
            <person name="Martin L.B.B."/>
            <person name="Misra R.C."/>
            <person name="Kikuchi S."/>
            <person name="Rejzek M."/>
            <person name="Martin A.C."/>
            <person name="Harkess A."/>
            <person name="Leebens-Mack J."/>
            <person name="Louveau T."/>
            <person name="Stephenson M.J."/>
            <person name="Osbourn A."/>
        </authorList>
    </citation>
    <scope>NUCLEOTIDE SEQUENCE</scope>
    <source>
        <strain evidence="5">S10</strain>
    </source>
</reference>
<organism evidence="5 6">
    <name type="scientific">Quillaja saponaria</name>
    <name type="common">Soap bark tree</name>
    <dbReference type="NCBI Taxonomy" id="32244"/>
    <lineage>
        <taxon>Eukaryota</taxon>
        <taxon>Viridiplantae</taxon>
        <taxon>Streptophyta</taxon>
        <taxon>Embryophyta</taxon>
        <taxon>Tracheophyta</taxon>
        <taxon>Spermatophyta</taxon>
        <taxon>Magnoliopsida</taxon>
        <taxon>eudicotyledons</taxon>
        <taxon>Gunneridae</taxon>
        <taxon>Pentapetalae</taxon>
        <taxon>rosids</taxon>
        <taxon>fabids</taxon>
        <taxon>Fabales</taxon>
        <taxon>Quillajaceae</taxon>
        <taxon>Quillaja</taxon>
    </lineage>
</organism>
<feature type="domain" description="Survival protein SurE-like phosphatase/nucleotidase" evidence="4">
    <location>
        <begin position="9"/>
        <end position="201"/>
    </location>
</feature>
<evidence type="ECO:0000313" key="5">
    <source>
        <dbReference type="EMBL" id="KAJ7954892.1"/>
    </source>
</evidence>
<dbReference type="PANTHER" id="PTHR30457">
    <property type="entry name" value="5'-NUCLEOTIDASE SURE"/>
    <property type="match status" value="1"/>
</dbReference>
<keyword evidence="3" id="KW-0378">Hydrolase</keyword>
<dbReference type="PANTHER" id="PTHR30457:SF0">
    <property type="entry name" value="PHOSPHATASE, PUTATIVE (AFU_ORTHOLOGUE AFUA_4G01070)-RELATED"/>
    <property type="match status" value="1"/>
</dbReference>
<name>A0AAD7LBA9_QUISA</name>
<dbReference type="Proteomes" id="UP001163823">
    <property type="component" value="Chromosome 9"/>
</dbReference>
<dbReference type="EMBL" id="JARAOO010000009">
    <property type="protein sequence ID" value="KAJ7954891.1"/>
    <property type="molecule type" value="Genomic_DNA"/>
</dbReference>
<proteinExistence type="inferred from homology"/>
<comment type="similarity">
    <text evidence="1">Belongs to the SurE nucleotidase family.</text>
</comment>
<dbReference type="InterPro" id="IPR002828">
    <property type="entry name" value="SurE-like_Pase/nucleotidase"/>
</dbReference>